<dbReference type="RefSeq" id="WP_185673923.1">
    <property type="nucleotide sequence ID" value="NZ_JACHVB010000012.1"/>
</dbReference>
<accession>A0A842H929</accession>
<dbReference type="SUPFAM" id="SSF51445">
    <property type="entry name" value="(Trans)glycosidases"/>
    <property type="match status" value="1"/>
</dbReference>
<gene>
    <name evidence="2" type="ORF">H5P28_01435</name>
</gene>
<feature type="chain" id="PRO_5032596871" evidence="1">
    <location>
        <begin position="38"/>
        <end position="360"/>
    </location>
</feature>
<evidence type="ECO:0000313" key="2">
    <source>
        <dbReference type="EMBL" id="MBC2592912.1"/>
    </source>
</evidence>
<keyword evidence="3" id="KW-1185">Reference proteome</keyword>
<organism evidence="2 3">
    <name type="scientific">Ruficoccus amylovorans</name>
    <dbReference type="NCBI Taxonomy" id="1804625"/>
    <lineage>
        <taxon>Bacteria</taxon>
        <taxon>Pseudomonadati</taxon>
        <taxon>Verrucomicrobiota</taxon>
        <taxon>Opitutia</taxon>
        <taxon>Puniceicoccales</taxon>
        <taxon>Cerasicoccaceae</taxon>
        <taxon>Ruficoccus</taxon>
    </lineage>
</organism>
<proteinExistence type="predicted"/>
<dbReference type="Proteomes" id="UP000546464">
    <property type="component" value="Unassembled WGS sequence"/>
</dbReference>
<reference evidence="2 3" key="1">
    <citation type="submission" date="2020-07" db="EMBL/GenBank/DDBJ databases">
        <authorList>
            <person name="Feng X."/>
        </authorList>
    </citation>
    <scope>NUCLEOTIDE SEQUENCE [LARGE SCALE GENOMIC DNA]</scope>
    <source>
        <strain evidence="2 3">JCM31066</strain>
    </source>
</reference>
<sequence>MNERFPFDRTEVLRLGGKARTLCALAALAVLPVVASAASPVTAVATDSTPVGENGVASAGETLIAPGANLGMWVWRAEPLSDPQEREALIAFCRELGISRIFVQVRFDKEAGAYQLSNTEDWVALMAMAREAGISVEALDGAGDMGFAANRADTLARLDAVLAFHAAQPDEAGFSGFHYDIEPYVTKRWKTSDKKQVALELLETMRAIDDKVKAVDPELTITHDIPFWYNGREELAVEFGGSTKFLDEHIQDLSDGIGIMSYRTKMTGGNSVVDISSEELDYARQTGGSVYLSLETVTLDETPSITFHGREGSELIAAVRELNAALAGDPAFAGINLHCYRTLRPMLEPKPPATDSASEG</sequence>
<evidence type="ECO:0000256" key="1">
    <source>
        <dbReference type="SAM" id="SignalP"/>
    </source>
</evidence>
<protein>
    <submittedName>
        <fullName evidence="2">Uncharacterized protein</fullName>
    </submittedName>
</protein>
<comment type="caution">
    <text evidence="2">The sequence shown here is derived from an EMBL/GenBank/DDBJ whole genome shotgun (WGS) entry which is preliminary data.</text>
</comment>
<keyword evidence="1" id="KW-0732">Signal</keyword>
<feature type="signal peptide" evidence="1">
    <location>
        <begin position="1"/>
        <end position="37"/>
    </location>
</feature>
<dbReference type="InterPro" id="IPR017853">
    <property type="entry name" value="GH"/>
</dbReference>
<evidence type="ECO:0000313" key="3">
    <source>
        <dbReference type="Proteomes" id="UP000546464"/>
    </source>
</evidence>
<name>A0A842H929_9BACT</name>
<dbReference type="EMBL" id="JACHVB010000012">
    <property type="protein sequence ID" value="MBC2592912.1"/>
    <property type="molecule type" value="Genomic_DNA"/>
</dbReference>
<dbReference type="AlphaFoldDB" id="A0A842H929"/>